<evidence type="ECO:0000313" key="2">
    <source>
        <dbReference type="EMBL" id="KAL2545603.1"/>
    </source>
</evidence>
<protein>
    <submittedName>
        <fullName evidence="2">Uncharacterized protein</fullName>
    </submittedName>
</protein>
<reference evidence="3" key="1">
    <citation type="submission" date="2024-07" db="EMBL/GenBank/DDBJ databases">
        <title>Two chromosome-level genome assemblies of Korean endemic species Abeliophyllum distichum and Forsythia ovata (Oleaceae).</title>
        <authorList>
            <person name="Jang H."/>
        </authorList>
    </citation>
    <scope>NUCLEOTIDE SEQUENCE [LARGE SCALE GENOMIC DNA]</scope>
</reference>
<sequence>MTMSGSASNGPVLNSGDSKSPPTNLRRTPNIEYPINQANSAAAAATINPAATKTQFCNSIRHPYRPNPIAHHRRRCFNCRRYFYITCATSDSTTHSTTQVNLGSHRRAPFL</sequence>
<comment type="caution">
    <text evidence="2">The sequence shown here is derived from an EMBL/GenBank/DDBJ whole genome shotgun (WGS) entry which is preliminary data.</text>
</comment>
<dbReference type="EMBL" id="JBFOLJ010000004">
    <property type="protein sequence ID" value="KAL2545603.1"/>
    <property type="molecule type" value="Genomic_DNA"/>
</dbReference>
<evidence type="ECO:0000256" key="1">
    <source>
        <dbReference type="SAM" id="MobiDB-lite"/>
    </source>
</evidence>
<name>A0ABD1W9V7_9LAMI</name>
<feature type="compositionally biased region" description="Polar residues" evidence="1">
    <location>
        <begin position="1"/>
        <end position="27"/>
    </location>
</feature>
<dbReference type="AlphaFoldDB" id="A0ABD1W9V7"/>
<proteinExistence type="predicted"/>
<accession>A0ABD1W9V7</accession>
<organism evidence="2 3">
    <name type="scientific">Forsythia ovata</name>
    <dbReference type="NCBI Taxonomy" id="205694"/>
    <lineage>
        <taxon>Eukaryota</taxon>
        <taxon>Viridiplantae</taxon>
        <taxon>Streptophyta</taxon>
        <taxon>Embryophyta</taxon>
        <taxon>Tracheophyta</taxon>
        <taxon>Spermatophyta</taxon>
        <taxon>Magnoliopsida</taxon>
        <taxon>eudicotyledons</taxon>
        <taxon>Gunneridae</taxon>
        <taxon>Pentapetalae</taxon>
        <taxon>asterids</taxon>
        <taxon>lamiids</taxon>
        <taxon>Lamiales</taxon>
        <taxon>Oleaceae</taxon>
        <taxon>Forsythieae</taxon>
        <taxon>Forsythia</taxon>
    </lineage>
</organism>
<feature type="region of interest" description="Disordered" evidence="1">
    <location>
        <begin position="1"/>
        <end position="30"/>
    </location>
</feature>
<evidence type="ECO:0000313" key="3">
    <source>
        <dbReference type="Proteomes" id="UP001604277"/>
    </source>
</evidence>
<keyword evidence="3" id="KW-1185">Reference proteome</keyword>
<dbReference type="Proteomes" id="UP001604277">
    <property type="component" value="Unassembled WGS sequence"/>
</dbReference>
<gene>
    <name evidence="2" type="ORF">Fot_14836</name>
</gene>